<evidence type="ECO:0008006" key="3">
    <source>
        <dbReference type="Google" id="ProtNLM"/>
    </source>
</evidence>
<accession>C1GRY2</accession>
<gene>
    <name evidence="1" type="ORF">PAAG_01277</name>
</gene>
<dbReference type="Gene3D" id="3.40.50.720">
    <property type="entry name" value="NAD(P)-binding Rossmann-like Domain"/>
    <property type="match status" value="1"/>
</dbReference>
<dbReference type="InterPro" id="IPR050700">
    <property type="entry name" value="YIM1/Zinc_Alcohol_DH_Fams"/>
</dbReference>
<organism evidence="1 2">
    <name type="scientific">Paracoccidioides lutzii (strain ATCC MYA-826 / Pb01)</name>
    <name type="common">Paracoccidioides brasiliensis</name>
    <dbReference type="NCBI Taxonomy" id="502779"/>
    <lineage>
        <taxon>Eukaryota</taxon>
        <taxon>Fungi</taxon>
        <taxon>Dikarya</taxon>
        <taxon>Ascomycota</taxon>
        <taxon>Pezizomycotina</taxon>
        <taxon>Eurotiomycetes</taxon>
        <taxon>Eurotiomycetidae</taxon>
        <taxon>Onygenales</taxon>
        <taxon>Ajellomycetaceae</taxon>
        <taxon>Paracoccidioides</taxon>
    </lineage>
</organism>
<protein>
    <recommendedName>
        <fullName evidence="3">Enoyl reductase (ER) domain-containing protein</fullName>
    </recommendedName>
</protein>
<evidence type="ECO:0000313" key="2">
    <source>
        <dbReference type="Proteomes" id="UP000002059"/>
    </source>
</evidence>
<dbReference type="GeneID" id="9100286"/>
<sequence>MRMIMSYYLTILLQKIPPTIPEFDFSGIVVALSVNAKPALRAEFPPGAPVLGMNDRIFEAASGLAAVACTAMNLVTRTRVKKGDRVLVNGGSSGTGLMTIQLVKDIVGVTGRVVAVCSVNSEAAVKGVIHYTTHDPLHSHPVTHHSHDSANGPFDLIFDTISVQDLYTHSAAYLVRSISSLPQTFLCIGPSKHRIEKVSKFFEEGKLGVVVGSVWEMDGVMKAYERSMTRHTKGKVIVKIQEV</sequence>
<dbReference type="OrthoDB" id="3509362at2759"/>
<proteinExistence type="predicted"/>
<dbReference type="HOGENOM" id="CLU_1142880_0_0_1"/>
<dbReference type="SUPFAM" id="SSF51735">
    <property type="entry name" value="NAD(P)-binding Rossmann-fold domains"/>
    <property type="match status" value="1"/>
</dbReference>
<dbReference type="InterPro" id="IPR036291">
    <property type="entry name" value="NAD(P)-bd_dom_sf"/>
</dbReference>
<dbReference type="RefSeq" id="XP_015701077.1">
    <property type="nucleotide sequence ID" value="XM_015844296.1"/>
</dbReference>
<dbReference type="GO" id="GO:0005739">
    <property type="term" value="C:mitochondrion"/>
    <property type="evidence" value="ECO:0007669"/>
    <property type="project" value="TreeGrafter"/>
</dbReference>
<dbReference type="VEuPathDB" id="FungiDB:PAAG_01277"/>
<dbReference type="Pfam" id="PF13602">
    <property type="entry name" value="ADH_zinc_N_2"/>
    <property type="match status" value="1"/>
</dbReference>
<keyword evidence="2" id="KW-1185">Reference proteome</keyword>
<dbReference type="EMBL" id="KN293993">
    <property type="protein sequence ID" value="EEH38356.2"/>
    <property type="molecule type" value="Genomic_DNA"/>
</dbReference>
<dbReference type="eggNOG" id="KOG1198">
    <property type="taxonomic scope" value="Eukaryota"/>
</dbReference>
<dbReference type="PANTHER" id="PTHR11695">
    <property type="entry name" value="ALCOHOL DEHYDROGENASE RELATED"/>
    <property type="match status" value="1"/>
</dbReference>
<dbReference type="PANTHER" id="PTHR11695:SF294">
    <property type="entry name" value="RETICULON-4-INTERACTING PROTEIN 1, MITOCHONDRIAL"/>
    <property type="match status" value="1"/>
</dbReference>
<name>C1GRY2_PARBA</name>
<dbReference type="KEGG" id="pbl:PAAG_01277"/>
<dbReference type="Gene3D" id="3.90.180.10">
    <property type="entry name" value="Medium-chain alcohol dehydrogenases, catalytic domain"/>
    <property type="match status" value="1"/>
</dbReference>
<dbReference type="AlphaFoldDB" id="C1GRY2"/>
<reference evidence="1 2" key="1">
    <citation type="journal article" date="2011" name="PLoS Genet.">
        <title>Comparative genomic analysis of human fungal pathogens causing paracoccidioidomycosis.</title>
        <authorList>
            <person name="Desjardins C.A."/>
            <person name="Champion M.D."/>
            <person name="Holder J.W."/>
            <person name="Muszewska A."/>
            <person name="Goldberg J."/>
            <person name="Bailao A.M."/>
            <person name="Brigido M.M."/>
            <person name="Ferreira M.E."/>
            <person name="Garcia A.M."/>
            <person name="Grynberg M."/>
            <person name="Gujja S."/>
            <person name="Heiman D.I."/>
            <person name="Henn M.R."/>
            <person name="Kodira C.D."/>
            <person name="Leon-Narvaez H."/>
            <person name="Longo L.V."/>
            <person name="Ma L.J."/>
            <person name="Malavazi I."/>
            <person name="Matsuo A.L."/>
            <person name="Morais F.V."/>
            <person name="Pereira M."/>
            <person name="Rodriguez-Brito S."/>
            <person name="Sakthikumar S."/>
            <person name="Salem-Izacc S.M."/>
            <person name="Sykes S.M."/>
            <person name="Teixeira M.M."/>
            <person name="Vallejo M.C."/>
            <person name="Walter M.E."/>
            <person name="Yandava C."/>
            <person name="Young S."/>
            <person name="Zeng Q."/>
            <person name="Zucker J."/>
            <person name="Felipe M.S."/>
            <person name="Goldman G.H."/>
            <person name="Haas B.J."/>
            <person name="McEwen J.G."/>
            <person name="Nino-Vega G."/>
            <person name="Puccia R."/>
            <person name="San-Blas G."/>
            <person name="Soares C.M."/>
            <person name="Birren B.W."/>
            <person name="Cuomo C.A."/>
        </authorList>
    </citation>
    <scope>NUCLEOTIDE SEQUENCE [LARGE SCALE GENOMIC DNA]</scope>
    <source>
        <strain evidence="2">ATCC MYA-826 / Pb01</strain>
    </source>
</reference>
<dbReference type="Proteomes" id="UP000002059">
    <property type="component" value="Partially assembled WGS sequence"/>
</dbReference>
<evidence type="ECO:0000313" key="1">
    <source>
        <dbReference type="EMBL" id="EEH38356.2"/>
    </source>
</evidence>